<dbReference type="PANTHER" id="PTHR43072">
    <property type="entry name" value="N-ACETYLTRANSFERASE"/>
    <property type="match status" value="1"/>
</dbReference>
<dbReference type="PROSITE" id="PS51186">
    <property type="entry name" value="GNAT"/>
    <property type="match status" value="1"/>
</dbReference>
<evidence type="ECO:0000313" key="2">
    <source>
        <dbReference type="EMBL" id="GGG21412.1"/>
    </source>
</evidence>
<dbReference type="CDD" id="cd04301">
    <property type="entry name" value="NAT_SF"/>
    <property type="match status" value="1"/>
</dbReference>
<keyword evidence="3" id="KW-1185">Reference proteome</keyword>
<dbReference type="AlphaFoldDB" id="A0A8J3EAZ3"/>
<accession>A0A8J3EAZ3</accession>
<dbReference type="InterPro" id="IPR000182">
    <property type="entry name" value="GNAT_dom"/>
</dbReference>
<dbReference type="Pfam" id="PF13420">
    <property type="entry name" value="Acetyltransf_4"/>
    <property type="match status" value="1"/>
</dbReference>
<proteinExistence type="predicted"/>
<reference evidence="2 3" key="1">
    <citation type="journal article" date="2014" name="Int. J. Syst. Evol. Microbiol.">
        <title>Complete genome sequence of Corynebacterium casei LMG S-19264T (=DSM 44701T), isolated from a smear-ripened cheese.</title>
        <authorList>
            <consortium name="US DOE Joint Genome Institute (JGI-PGF)"/>
            <person name="Walter F."/>
            <person name="Albersmeier A."/>
            <person name="Kalinowski J."/>
            <person name="Ruckert C."/>
        </authorList>
    </citation>
    <scope>NUCLEOTIDE SEQUENCE [LARGE SCALE GENOMIC DNA]</scope>
    <source>
        <strain evidence="2 3">CGMCC 1.16330</strain>
    </source>
</reference>
<gene>
    <name evidence="2" type="ORF">GCM10010964_06980</name>
</gene>
<dbReference type="PANTHER" id="PTHR43072:SF8">
    <property type="entry name" value="ACYLTRANSFERASE FABY-RELATED"/>
    <property type="match status" value="1"/>
</dbReference>
<dbReference type="Gene3D" id="3.40.630.30">
    <property type="match status" value="1"/>
</dbReference>
<feature type="domain" description="N-acetyltransferase" evidence="1">
    <location>
        <begin position="1"/>
        <end position="168"/>
    </location>
</feature>
<evidence type="ECO:0000313" key="3">
    <source>
        <dbReference type="Proteomes" id="UP000597507"/>
    </source>
</evidence>
<dbReference type="RefSeq" id="WP_188898520.1">
    <property type="nucleotide sequence ID" value="NZ_BMKS01000002.1"/>
</dbReference>
<organism evidence="2 3">
    <name type="scientific">Caldovatus sediminis</name>
    <dbReference type="NCBI Taxonomy" id="2041189"/>
    <lineage>
        <taxon>Bacteria</taxon>
        <taxon>Pseudomonadati</taxon>
        <taxon>Pseudomonadota</taxon>
        <taxon>Alphaproteobacteria</taxon>
        <taxon>Acetobacterales</taxon>
        <taxon>Roseomonadaceae</taxon>
        <taxon>Caldovatus</taxon>
    </lineage>
</organism>
<sequence>MRIRDANAAAPGDIAAITAIYAHHVRTGTGTFEEAEPDAAEMAARLARVQGAGCAWLVAENEAGEVVGFAYYTRIRDRSAYRFTAEDSVYVREDQRGQGVGKALVAALIERAEAQGFRQMVAVIGDSENAGSIGLHLSLGFRRVGVLRSAGLKFGRWLDVVYMQRPLGAGDRTLPPE</sequence>
<dbReference type="InterPro" id="IPR016181">
    <property type="entry name" value="Acyl_CoA_acyltransferase"/>
</dbReference>
<protein>
    <submittedName>
        <fullName evidence="2">Phosphinothricin N-acetyltransferase</fullName>
    </submittedName>
</protein>
<dbReference type="EMBL" id="BMKS01000002">
    <property type="protein sequence ID" value="GGG21412.1"/>
    <property type="molecule type" value="Genomic_DNA"/>
</dbReference>
<comment type="caution">
    <text evidence="2">The sequence shown here is derived from an EMBL/GenBank/DDBJ whole genome shotgun (WGS) entry which is preliminary data.</text>
</comment>
<name>A0A8J3EAZ3_9PROT</name>
<evidence type="ECO:0000259" key="1">
    <source>
        <dbReference type="PROSITE" id="PS51186"/>
    </source>
</evidence>
<dbReference type="SUPFAM" id="SSF55729">
    <property type="entry name" value="Acyl-CoA N-acyltransferases (Nat)"/>
    <property type="match status" value="1"/>
</dbReference>
<dbReference type="Proteomes" id="UP000597507">
    <property type="component" value="Unassembled WGS sequence"/>
</dbReference>
<dbReference type="GO" id="GO:0016747">
    <property type="term" value="F:acyltransferase activity, transferring groups other than amino-acyl groups"/>
    <property type="evidence" value="ECO:0007669"/>
    <property type="project" value="InterPro"/>
</dbReference>